<feature type="transmembrane region" description="Helical" evidence="1">
    <location>
        <begin position="33"/>
        <end position="54"/>
    </location>
</feature>
<feature type="transmembrane region" description="Helical" evidence="1">
    <location>
        <begin position="60"/>
        <end position="79"/>
    </location>
</feature>
<accession>A0A239HDN9</accession>
<gene>
    <name evidence="2" type="ORF">SAMN06265355_13035</name>
</gene>
<evidence type="ECO:0000256" key="1">
    <source>
        <dbReference type="SAM" id="Phobius"/>
    </source>
</evidence>
<dbReference type="EMBL" id="FZNP01000030">
    <property type="protein sequence ID" value="SNS79517.1"/>
    <property type="molecule type" value="Genomic_DNA"/>
</dbReference>
<proteinExistence type="predicted"/>
<feature type="transmembrane region" description="Helical" evidence="1">
    <location>
        <begin position="147"/>
        <end position="164"/>
    </location>
</feature>
<keyword evidence="1" id="KW-1133">Transmembrane helix</keyword>
<feature type="transmembrane region" description="Helical" evidence="1">
    <location>
        <begin position="290"/>
        <end position="309"/>
    </location>
</feature>
<sequence length="342" mass="36450">MKRKSWRPREFLAGARRYRGTLLSDLRAADKKVLTMVMAANTAGVVNGFVLVLLGVTRNVGPMTAACVAMLFGTPVFWFFFRPSLRSRWSLWGPALLMGLCLGANNMTYQYSLRWVQLQLLQPLSFLFSAIFMVGSTAVQDARNGRYSTAMWPILGMLGIWALATDTTGGEGGGTFTDAIPEIHVLGHPVPNWVLPLGCMIITAATYAYVHEKLNALDKNVGGKINTLAGIPAIAVLGVGAWALEGGWTGMTSGRWPYLLVCAGSGMFLALLSGVVMVKAYGMGLRTSTTVMLLPLRTLLGTFLGMVVAQTAPGLLGLAAVGLILVASCGAALIQSRKTDSG</sequence>
<feature type="transmembrane region" description="Helical" evidence="1">
    <location>
        <begin position="115"/>
        <end position="135"/>
    </location>
</feature>
<organism evidence="2 3">
    <name type="scientific">Actinomadura mexicana</name>
    <dbReference type="NCBI Taxonomy" id="134959"/>
    <lineage>
        <taxon>Bacteria</taxon>
        <taxon>Bacillati</taxon>
        <taxon>Actinomycetota</taxon>
        <taxon>Actinomycetes</taxon>
        <taxon>Streptosporangiales</taxon>
        <taxon>Thermomonosporaceae</taxon>
        <taxon>Actinomadura</taxon>
    </lineage>
</organism>
<keyword evidence="1" id="KW-0472">Membrane</keyword>
<evidence type="ECO:0000313" key="3">
    <source>
        <dbReference type="Proteomes" id="UP000198420"/>
    </source>
</evidence>
<dbReference type="Proteomes" id="UP000198420">
    <property type="component" value="Unassembled WGS sequence"/>
</dbReference>
<feature type="transmembrane region" description="Helical" evidence="1">
    <location>
        <begin position="256"/>
        <end position="278"/>
    </location>
</feature>
<protein>
    <submittedName>
        <fullName evidence="2">Uncharacterized protein</fullName>
    </submittedName>
</protein>
<name>A0A239HDN9_9ACTN</name>
<dbReference type="AlphaFoldDB" id="A0A239HDN9"/>
<evidence type="ECO:0000313" key="2">
    <source>
        <dbReference type="EMBL" id="SNS79517.1"/>
    </source>
</evidence>
<reference evidence="3" key="1">
    <citation type="submission" date="2017-06" db="EMBL/GenBank/DDBJ databases">
        <authorList>
            <person name="Varghese N."/>
            <person name="Submissions S."/>
        </authorList>
    </citation>
    <scope>NUCLEOTIDE SEQUENCE [LARGE SCALE GENOMIC DNA]</scope>
    <source>
        <strain evidence="3">DSM 44485</strain>
    </source>
</reference>
<feature type="transmembrane region" description="Helical" evidence="1">
    <location>
        <begin position="193"/>
        <end position="210"/>
    </location>
</feature>
<feature type="transmembrane region" description="Helical" evidence="1">
    <location>
        <begin position="91"/>
        <end position="109"/>
    </location>
</feature>
<feature type="transmembrane region" description="Helical" evidence="1">
    <location>
        <begin position="315"/>
        <end position="334"/>
    </location>
</feature>
<feature type="transmembrane region" description="Helical" evidence="1">
    <location>
        <begin position="222"/>
        <end position="244"/>
    </location>
</feature>
<keyword evidence="3" id="KW-1185">Reference proteome</keyword>
<keyword evidence="1" id="KW-0812">Transmembrane</keyword>